<proteinExistence type="inferred from homology"/>
<keyword evidence="7" id="KW-0472">Membrane</keyword>
<dbReference type="SUPFAM" id="SSF54534">
    <property type="entry name" value="FKBP-like"/>
    <property type="match status" value="1"/>
</dbReference>
<evidence type="ECO:0000256" key="1">
    <source>
        <dbReference type="ARBA" id="ARBA00004382"/>
    </source>
</evidence>
<keyword evidence="4" id="KW-0997">Cell inner membrane</keyword>
<protein>
    <recommendedName>
        <fullName evidence="2">Parvulin-like PPIase</fullName>
    </recommendedName>
    <alternativeName>
        <fullName evidence="9">Peptidyl-prolyl cis-trans isomerase plp</fullName>
    </alternativeName>
    <alternativeName>
        <fullName evidence="12">Periplasmic chaperone PpiD</fullName>
    </alternativeName>
    <alternativeName>
        <fullName evidence="13">Periplasmic folding chaperone</fullName>
    </alternativeName>
    <alternativeName>
        <fullName evidence="10">Rotamase plp</fullName>
    </alternativeName>
</protein>
<evidence type="ECO:0000256" key="5">
    <source>
        <dbReference type="ARBA" id="ARBA00022692"/>
    </source>
</evidence>
<dbReference type="PANTHER" id="PTHR47529">
    <property type="entry name" value="PEPTIDYL-PROLYL CIS-TRANS ISOMERASE D"/>
    <property type="match status" value="1"/>
</dbReference>
<gene>
    <name evidence="16" type="ORF">GGR88_001264</name>
</gene>
<dbReference type="RefSeq" id="WP_167953732.1">
    <property type="nucleotide sequence ID" value="NZ_JAATJE010000001.1"/>
</dbReference>
<comment type="similarity">
    <text evidence="11">Belongs to the PpiD chaperone family.</text>
</comment>
<dbReference type="InterPro" id="IPR000297">
    <property type="entry name" value="PPIase_PpiC"/>
</dbReference>
<dbReference type="Pfam" id="PF13145">
    <property type="entry name" value="Rotamase_2"/>
    <property type="match status" value="1"/>
</dbReference>
<evidence type="ECO:0000256" key="9">
    <source>
        <dbReference type="ARBA" id="ARBA00030642"/>
    </source>
</evidence>
<dbReference type="PROSITE" id="PS50198">
    <property type="entry name" value="PPIC_PPIASE_2"/>
    <property type="match status" value="1"/>
</dbReference>
<evidence type="ECO:0000256" key="14">
    <source>
        <dbReference type="PROSITE-ProRule" id="PRU00278"/>
    </source>
</evidence>
<keyword evidence="3" id="KW-1003">Cell membrane</keyword>
<sequence>MISFFRRFITSKVGVAFMLVFLGVIAFAFVAGDLSNTTLGGATTAGRAGAVATVGGDDVTEGQLSDRIRREYEAARRQQPDLTFETYLAQGGLDSVLTRMLSSLALDRFARAQGMTVSTAAEVAQIQQMQSFRGLDGNFDRAAFDGLLRQLGMSEAEFRSEIAREMLASQVLVAVAGAASPPDAIVRAQANLLLEGRTGSAAFVPASSITVPAPTPADLQDFYRRNIARYTVPERRVARYALVDRDALPIAAPTEAQIAAAYRENAARYAATETRTLSQVILPTEAAARTVAERVRGGTPLAAAASAAGVEPATLPGQTRDAFARLSSAPVAAAAFAAPQGGVTAPARSGLGWHVVRVDAVDRTAGRSLDQARAELTAELTTARREAALGDVVARVQDEIGGGATFEEAAAATGLRIVSTPALLPDGREAGATATPQPLAVQVARAVFGTEPDADPVVQEVVPNQTYALVAVAQVVPAAAPPLAQVADRVTADLRQQRVLAEARRIATDIARRANGPTSLSQALSAAGRSLAVTRVEATRQELAGQVTPQTAALFSLRPEAARAFEAADRSGWYVVHLDEVRRGNAANRPDIVAAAQNVLTGQLGQEYAEQFVAAARAAVGVTRNEDGINRVRASLSGGQ</sequence>
<keyword evidence="14" id="KW-0697">Rotamase</keyword>
<accession>A0ABX0XKN4</accession>
<evidence type="ECO:0000313" key="17">
    <source>
        <dbReference type="Proteomes" id="UP000734218"/>
    </source>
</evidence>
<dbReference type="EMBL" id="JAATJE010000001">
    <property type="protein sequence ID" value="NJC33790.1"/>
    <property type="molecule type" value="Genomic_DNA"/>
</dbReference>
<dbReference type="SUPFAM" id="SSF109998">
    <property type="entry name" value="Triger factor/SurA peptide-binding domain-like"/>
    <property type="match status" value="1"/>
</dbReference>
<keyword evidence="14 16" id="KW-0413">Isomerase</keyword>
<evidence type="ECO:0000259" key="15">
    <source>
        <dbReference type="PROSITE" id="PS50198"/>
    </source>
</evidence>
<keyword evidence="5" id="KW-0812">Transmembrane</keyword>
<dbReference type="Proteomes" id="UP000734218">
    <property type="component" value="Unassembled WGS sequence"/>
</dbReference>
<dbReference type="InterPro" id="IPR046357">
    <property type="entry name" value="PPIase_dom_sf"/>
</dbReference>
<feature type="domain" description="PpiC" evidence="15">
    <location>
        <begin position="272"/>
        <end position="360"/>
    </location>
</feature>
<keyword evidence="17" id="KW-1185">Reference proteome</keyword>
<comment type="caution">
    <text evidence="16">The sequence shown here is derived from an EMBL/GenBank/DDBJ whole genome shotgun (WGS) entry which is preliminary data.</text>
</comment>
<evidence type="ECO:0000256" key="2">
    <source>
        <dbReference type="ARBA" id="ARBA00018370"/>
    </source>
</evidence>
<evidence type="ECO:0000256" key="10">
    <source>
        <dbReference type="ARBA" id="ARBA00031484"/>
    </source>
</evidence>
<dbReference type="GO" id="GO:0003755">
    <property type="term" value="F:peptidyl-prolyl cis-trans isomerase activity"/>
    <property type="evidence" value="ECO:0007669"/>
    <property type="project" value="UniProtKB-EC"/>
</dbReference>
<evidence type="ECO:0000256" key="6">
    <source>
        <dbReference type="ARBA" id="ARBA00022989"/>
    </source>
</evidence>
<dbReference type="Gene3D" id="1.10.4030.10">
    <property type="entry name" value="Porin chaperone SurA, peptide-binding domain"/>
    <property type="match status" value="1"/>
</dbReference>
<evidence type="ECO:0000256" key="11">
    <source>
        <dbReference type="ARBA" id="ARBA00038408"/>
    </source>
</evidence>
<evidence type="ECO:0000256" key="4">
    <source>
        <dbReference type="ARBA" id="ARBA00022519"/>
    </source>
</evidence>
<evidence type="ECO:0000256" key="3">
    <source>
        <dbReference type="ARBA" id="ARBA00022475"/>
    </source>
</evidence>
<evidence type="ECO:0000256" key="13">
    <source>
        <dbReference type="ARBA" id="ARBA00042775"/>
    </source>
</evidence>
<dbReference type="InterPro" id="IPR052029">
    <property type="entry name" value="PpiD_chaperone"/>
</dbReference>
<dbReference type="PANTHER" id="PTHR47529:SF1">
    <property type="entry name" value="PERIPLASMIC CHAPERONE PPID"/>
    <property type="match status" value="1"/>
</dbReference>
<name>A0ABX0XKN4_9SPHN</name>
<organism evidence="16 17">
    <name type="scientific">Sphingomonas jejuensis</name>
    <dbReference type="NCBI Taxonomy" id="904715"/>
    <lineage>
        <taxon>Bacteria</taxon>
        <taxon>Pseudomonadati</taxon>
        <taxon>Pseudomonadota</taxon>
        <taxon>Alphaproteobacteria</taxon>
        <taxon>Sphingomonadales</taxon>
        <taxon>Sphingomonadaceae</taxon>
        <taxon>Sphingomonas</taxon>
    </lineage>
</organism>
<keyword evidence="6" id="KW-1133">Transmembrane helix</keyword>
<evidence type="ECO:0000313" key="16">
    <source>
        <dbReference type="EMBL" id="NJC33790.1"/>
    </source>
</evidence>
<comment type="subcellular location">
    <subcellularLocation>
        <location evidence="1">Cell inner membrane</location>
        <topology evidence="1">Single-pass type II membrane protein</topology>
        <orientation evidence="1">Periplasmic side</orientation>
    </subcellularLocation>
</comment>
<reference evidence="16 17" key="1">
    <citation type="submission" date="2020-03" db="EMBL/GenBank/DDBJ databases">
        <title>Genomic Encyclopedia of Type Strains, Phase IV (KMG-IV): sequencing the most valuable type-strain genomes for metagenomic binning, comparative biology and taxonomic classification.</title>
        <authorList>
            <person name="Goeker M."/>
        </authorList>
    </citation>
    <scope>NUCLEOTIDE SEQUENCE [LARGE SCALE GENOMIC DNA]</scope>
    <source>
        <strain evidence="16 17">DSM 27651</strain>
    </source>
</reference>
<evidence type="ECO:0000256" key="7">
    <source>
        <dbReference type="ARBA" id="ARBA00023136"/>
    </source>
</evidence>
<evidence type="ECO:0000256" key="12">
    <source>
        <dbReference type="ARBA" id="ARBA00040743"/>
    </source>
</evidence>
<keyword evidence="8" id="KW-0143">Chaperone</keyword>
<dbReference type="Gene3D" id="3.10.50.40">
    <property type="match status" value="1"/>
</dbReference>
<dbReference type="InterPro" id="IPR027304">
    <property type="entry name" value="Trigger_fact/SurA_dom_sf"/>
</dbReference>
<evidence type="ECO:0000256" key="8">
    <source>
        <dbReference type="ARBA" id="ARBA00023186"/>
    </source>
</evidence>
<dbReference type="Pfam" id="PF13624">
    <property type="entry name" value="SurA_N_3"/>
    <property type="match status" value="1"/>
</dbReference>